<dbReference type="GO" id="GO:0009279">
    <property type="term" value="C:cell outer membrane"/>
    <property type="evidence" value="ECO:0007669"/>
    <property type="project" value="UniProtKB-SubCell"/>
</dbReference>
<dbReference type="PANTHER" id="PTHR30026">
    <property type="entry name" value="OUTER MEMBRANE PROTEIN TOLC"/>
    <property type="match status" value="1"/>
</dbReference>
<dbReference type="HOGENOM" id="CLU_488992_0_0_0"/>
<dbReference type="eggNOG" id="COG1538">
    <property type="taxonomic scope" value="Bacteria"/>
</dbReference>
<dbReference type="Pfam" id="PF02321">
    <property type="entry name" value="OEP"/>
    <property type="match status" value="2"/>
</dbReference>
<keyword evidence="4" id="KW-1134">Transmembrane beta strand</keyword>
<evidence type="ECO:0000256" key="5">
    <source>
        <dbReference type="ARBA" id="ARBA00022692"/>
    </source>
</evidence>
<reference key="1">
    <citation type="submission" date="2010-11" db="EMBL/GenBank/DDBJ databases">
        <title>The complete sequence of chromosome of Isophaera pallida ATCC 43644.</title>
        <authorList>
            <consortium name="US DOE Joint Genome Institute (JGI-PGF)"/>
            <person name="Lucas S."/>
            <person name="Copeland A."/>
            <person name="Lapidus A."/>
            <person name="Bruce D."/>
            <person name="Goodwin L."/>
            <person name="Pitluck S."/>
            <person name="Kyrpides N."/>
            <person name="Mavromatis K."/>
            <person name="Pagani I."/>
            <person name="Ivanova N."/>
            <person name="Saunders E."/>
            <person name="Brettin T."/>
            <person name="Detter J.C."/>
            <person name="Han C."/>
            <person name="Tapia R."/>
            <person name="Land M."/>
            <person name="Hauser L."/>
            <person name="Markowitz V."/>
            <person name="Cheng J.-F."/>
            <person name="Hugenholtz P."/>
            <person name="Woyke T."/>
            <person name="Wu D."/>
            <person name="Eisen J.A."/>
        </authorList>
    </citation>
    <scope>NUCLEOTIDE SEQUENCE</scope>
    <source>
        <strain>ATCC 43644</strain>
    </source>
</reference>
<dbReference type="InterPro" id="IPR051906">
    <property type="entry name" value="TolC-like"/>
</dbReference>
<dbReference type="GO" id="GO:1990281">
    <property type="term" value="C:efflux pump complex"/>
    <property type="evidence" value="ECO:0007669"/>
    <property type="project" value="TreeGrafter"/>
</dbReference>
<dbReference type="PANTHER" id="PTHR30026:SF20">
    <property type="entry name" value="OUTER MEMBRANE PROTEIN TOLC"/>
    <property type="match status" value="1"/>
</dbReference>
<dbReference type="STRING" id="575540.Isop_0341"/>
<keyword evidence="7" id="KW-0998">Cell outer membrane</keyword>
<keyword evidence="3" id="KW-0813">Transport</keyword>
<evidence type="ECO:0000256" key="8">
    <source>
        <dbReference type="SAM" id="MobiDB-lite"/>
    </source>
</evidence>
<feature type="compositionally biased region" description="Low complexity" evidence="8">
    <location>
        <begin position="65"/>
        <end position="78"/>
    </location>
</feature>
<keyword evidence="10" id="KW-1185">Reference proteome</keyword>
<evidence type="ECO:0000313" key="10">
    <source>
        <dbReference type="Proteomes" id="UP000008631"/>
    </source>
</evidence>
<sequence length="557" mass="61321">MGDRIWNPKAIAIALTMVWAFLGCGSRKEAPVAPHGLVALLDRWEQANSTLAVETGQPTAESKPTEPAQTTQDAQAARAEWRDEGQEDGPARGGTEAYPSSSETSLPAPLLQDDIRLDEEGQGGTTDLEPRAPAPASILDLNDDVPFERNAKGLTLDQTINIVLLADPELRVGFEAINQANAEALTAFLAPNPTINVNQSLLPLVRPFTEDRQGGPPQLDVGVEYPIDWFVFGKRAAALQAATLNTQISEAEYADLVRRRVLDATILYYDVLEAEALRDLARQDVRHFQTVETITRRAVQAGGRPRVELDRVRLERLRSEQTLREAQRQLVASLAALGERLGATQDTPPLQLAGTLETIEPILTPPSVREGFELAFRMRPDLEAARLKITQADAELLAETRNALPELVTRFGYTRQFQRRAIGFPDADSWGVGLDFTVPLFNRNQGQRARAASVVVQSQAELRAALVGLYAELVEADQALRTAAENVRAVAQDQLELATRVRDTLTQAYQEGGRPLLDVVDAQRDFRETTRLFIESRADYARALARYNATLGTRLSP</sequence>
<dbReference type="Proteomes" id="UP000008631">
    <property type="component" value="Chromosome"/>
</dbReference>
<reference evidence="9 10" key="2">
    <citation type="journal article" date="2011" name="Stand. Genomic Sci.">
        <title>Complete genome sequence of Isosphaera pallida type strain (IS1B).</title>
        <authorList>
            <consortium name="US DOE Joint Genome Institute (JGI-PGF)"/>
            <person name="Goker M."/>
            <person name="Cleland D."/>
            <person name="Saunders E."/>
            <person name="Lapidus A."/>
            <person name="Nolan M."/>
            <person name="Lucas S."/>
            <person name="Hammon N."/>
            <person name="Deshpande S."/>
            <person name="Cheng J.F."/>
            <person name="Tapia R."/>
            <person name="Han C."/>
            <person name="Goodwin L."/>
            <person name="Pitluck S."/>
            <person name="Liolios K."/>
            <person name="Pagani I."/>
            <person name="Ivanova N."/>
            <person name="Mavromatis K."/>
            <person name="Pati A."/>
            <person name="Chen A."/>
            <person name="Palaniappan K."/>
            <person name="Land M."/>
            <person name="Hauser L."/>
            <person name="Chang Y.J."/>
            <person name="Jeffries C.D."/>
            <person name="Detter J.C."/>
            <person name="Beck B."/>
            <person name="Woyke T."/>
            <person name="Bristow J."/>
            <person name="Eisen J.A."/>
            <person name="Markowitz V."/>
            <person name="Hugenholtz P."/>
            <person name="Kyrpides N.C."/>
            <person name="Klenk H.P."/>
        </authorList>
    </citation>
    <scope>NUCLEOTIDE SEQUENCE [LARGE SCALE GENOMIC DNA]</scope>
    <source>
        <strain evidence="10">ATCC 43644 / DSM 9630 / IS1B</strain>
    </source>
</reference>
<dbReference type="KEGG" id="ipa:Isop_0341"/>
<name>E8QXV7_ISOPI</name>
<dbReference type="AlphaFoldDB" id="E8QXV7"/>
<dbReference type="Gene3D" id="1.20.1600.10">
    <property type="entry name" value="Outer membrane efflux proteins (OEP)"/>
    <property type="match status" value="1"/>
</dbReference>
<proteinExistence type="inferred from homology"/>
<evidence type="ECO:0000313" key="9">
    <source>
        <dbReference type="EMBL" id="ADV60936.1"/>
    </source>
</evidence>
<feature type="region of interest" description="Disordered" evidence="8">
    <location>
        <begin position="120"/>
        <end position="139"/>
    </location>
</feature>
<dbReference type="GO" id="GO:0015562">
    <property type="term" value="F:efflux transmembrane transporter activity"/>
    <property type="evidence" value="ECO:0007669"/>
    <property type="project" value="InterPro"/>
</dbReference>
<feature type="compositionally biased region" description="Polar residues" evidence="8">
    <location>
        <begin position="52"/>
        <end position="62"/>
    </location>
</feature>
<evidence type="ECO:0000256" key="3">
    <source>
        <dbReference type="ARBA" id="ARBA00022448"/>
    </source>
</evidence>
<evidence type="ECO:0000256" key="4">
    <source>
        <dbReference type="ARBA" id="ARBA00022452"/>
    </source>
</evidence>
<gene>
    <name evidence="9" type="ordered locus">Isop_0341</name>
</gene>
<comment type="similarity">
    <text evidence="2">Belongs to the outer membrane factor (OMF) (TC 1.B.17) family.</text>
</comment>
<dbReference type="InterPro" id="IPR003423">
    <property type="entry name" value="OMP_efflux"/>
</dbReference>
<organism evidence="9 10">
    <name type="scientific">Isosphaera pallida (strain ATCC 43644 / DSM 9630 / IS1B)</name>
    <dbReference type="NCBI Taxonomy" id="575540"/>
    <lineage>
        <taxon>Bacteria</taxon>
        <taxon>Pseudomonadati</taxon>
        <taxon>Planctomycetota</taxon>
        <taxon>Planctomycetia</taxon>
        <taxon>Isosphaerales</taxon>
        <taxon>Isosphaeraceae</taxon>
        <taxon>Isosphaera</taxon>
    </lineage>
</organism>
<dbReference type="PROSITE" id="PS51257">
    <property type="entry name" value="PROKAR_LIPOPROTEIN"/>
    <property type="match status" value="1"/>
</dbReference>
<keyword evidence="6" id="KW-0472">Membrane</keyword>
<keyword evidence="5" id="KW-0812">Transmembrane</keyword>
<evidence type="ECO:0000256" key="2">
    <source>
        <dbReference type="ARBA" id="ARBA00007613"/>
    </source>
</evidence>
<accession>E8QXV7</accession>
<dbReference type="SUPFAM" id="SSF56954">
    <property type="entry name" value="Outer membrane efflux proteins (OEP)"/>
    <property type="match status" value="1"/>
</dbReference>
<protein>
    <submittedName>
        <fullName evidence="9">Outer membrane efflux protein</fullName>
    </submittedName>
</protein>
<dbReference type="InParanoid" id="E8QXV7"/>
<feature type="region of interest" description="Disordered" evidence="8">
    <location>
        <begin position="52"/>
        <end position="107"/>
    </location>
</feature>
<comment type="subcellular location">
    <subcellularLocation>
        <location evidence="1">Cell outer membrane</location>
    </subcellularLocation>
</comment>
<evidence type="ECO:0000256" key="7">
    <source>
        <dbReference type="ARBA" id="ARBA00023237"/>
    </source>
</evidence>
<evidence type="ECO:0000256" key="1">
    <source>
        <dbReference type="ARBA" id="ARBA00004442"/>
    </source>
</evidence>
<dbReference type="EMBL" id="CP002353">
    <property type="protein sequence ID" value="ADV60936.1"/>
    <property type="molecule type" value="Genomic_DNA"/>
</dbReference>
<evidence type="ECO:0000256" key="6">
    <source>
        <dbReference type="ARBA" id="ARBA00023136"/>
    </source>
</evidence>
<dbReference type="GO" id="GO:0015288">
    <property type="term" value="F:porin activity"/>
    <property type="evidence" value="ECO:0007669"/>
    <property type="project" value="TreeGrafter"/>
</dbReference>